<dbReference type="EMBL" id="MG922974">
    <property type="protein sequence ID" value="AVJ48933.1"/>
    <property type="molecule type" value="Genomic_DNA"/>
</dbReference>
<reference evidence="2" key="1">
    <citation type="submission" date="2018-02" db="EMBL/GenBank/DDBJ databases">
        <title>Complete genome of Klebsiella pneumoniae Podoviridae bacteriophage KP8.</title>
        <authorList>
            <person name="Bokovaya O."/>
            <person name="Tikunov A."/>
            <person name="Morozova V."/>
        </authorList>
    </citation>
    <scope>NUCLEOTIDE SEQUENCE [LARGE SCALE GENOMIC DNA]</scope>
</reference>
<protein>
    <submittedName>
        <fullName evidence="1">RNA polymerase RNAP1 subunit B</fullName>
    </submittedName>
</protein>
<name>A0A2P1CCJ0_9CAUD</name>
<organism evidence="1 2">
    <name type="scientific">Klebsiella phage KP8</name>
    <dbReference type="NCBI Taxonomy" id="2099850"/>
    <lineage>
        <taxon>Viruses</taxon>
        <taxon>Duplodnaviria</taxon>
        <taxon>Heunggongvirae</taxon>
        <taxon>Uroviricota</taxon>
        <taxon>Caudoviricetes</taxon>
        <taxon>Schitoviridae</taxon>
        <taxon>Enquatrovirinae</taxon>
        <taxon>Kaypoctavirus</taxon>
        <taxon>Kaypoctavirus KP8</taxon>
    </lineage>
</organism>
<dbReference type="SUPFAM" id="SSF56672">
    <property type="entry name" value="DNA/RNA polymerases"/>
    <property type="match status" value="1"/>
</dbReference>
<proteinExistence type="predicted"/>
<dbReference type="Proteomes" id="UP000241488">
    <property type="component" value="Segment"/>
</dbReference>
<keyword evidence="2" id="KW-1185">Reference proteome</keyword>
<accession>A0A2P1CCJ0</accession>
<dbReference type="RefSeq" id="YP_009837463.1">
    <property type="nucleotide sequence ID" value="NC_048700.1"/>
</dbReference>
<dbReference type="GeneID" id="55607653"/>
<evidence type="ECO:0000313" key="2">
    <source>
        <dbReference type="Proteomes" id="UP000241488"/>
    </source>
</evidence>
<dbReference type="KEGG" id="vg:55607653"/>
<dbReference type="InterPro" id="IPR043502">
    <property type="entry name" value="DNA/RNA_pol_sf"/>
</dbReference>
<evidence type="ECO:0000313" key="1">
    <source>
        <dbReference type="EMBL" id="AVJ48933.1"/>
    </source>
</evidence>
<sequence>MTSKLEHQMQLELLFSKNQLMPRMRKEFEESEDIDFVGFFKSIDIDPKFGIDAMVQMALHKRADLPTLVGSLWHHYDNAQDVADALFKMASEDCFDYDPKIDKFIVRYGISQDVQLELEAFQYPLPMVVQPKAVTCNRDTGYLAGKGSIILKKNHTEDDVCLDHINRMNAIKLSINWDVAKMVKNSWKNLDKCKEGETREEYQKRVRAFEKYDRTAHEVMGLLTQEGNEFHLTHKYDKRGRTYSQGYHINYQGTSWNKAVLEFTDKEYVND</sequence>